<feature type="transmembrane region" description="Helical" evidence="6">
    <location>
        <begin position="300"/>
        <end position="319"/>
    </location>
</feature>
<feature type="transmembrane region" description="Helical" evidence="6">
    <location>
        <begin position="453"/>
        <end position="477"/>
    </location>
</feature>
<accession>A0ABX1CTB0</accession>
<feature type="transmembrane region" description="Helical" evidence="6">
    <location>
        <begin position="214"/>
        <end position="236"/>
    </location>
</feature>
<evidence type="ECO:0000313" key="8">
    <source>
        <dbReference type="Proteomes" id="UP000703674"/>
    </source>
</evidence>
<dbReference type="EMBL" id="JAAVJR010000001">
    <property type="protein sequence ID" value="NJW51531.1"/>
    <property type="molecule type" value="Genomic_DNA"/>
</dbReference>
<dbReference type="CDD" id="cd01115">
    <property type="entry name" value="SLC13_permease"/>
    <property type="match status" value="1"/>
</dbReference>
<dbReference type="InterPro" id="IPR001898">
    <property type="entry name" value="SLC13A/DASS"/>
</dbReference>
<dbReference type="RefSeq" id="WP_168136694.1">
    <property type="nucleotide sequence ID" value="NZ_JAAVJR010000001.1"/>
</dbReference>
<feature type="transmembrane region" description="Helical" evidence="6">
    <location>
        <begin position="369"/>
        <end position="401"/>
    </location>
</feature>
<feature type="transmembrane region" description="Helical" evidence="6">
    <location>
        <begin position="331"/>
        <end position="349"/>
    </location>
</feature>
<evidence type="ECO:0000256" key="2">
    <source>
        <dbReference type="ARBA" id="ARBA00022448"/>
    </source>
</evidence>
<organism evidence="7 8">
    <name type="scientific">Salinimicrobium oceani</name>
    <dbReference type="NCBI Taxonomy" id="2722702"/>
    <lineage>
        <taxon>Bacteria</taxon>
        <taxon>Pseudomonadati</taxon>
        <taxon>Bacteroidota</taxon>
        <taxon>Flavobacteriia</taxon>
        <taxon>Flavobacteriales</taxon>
        <taxon>Flavobacteriaceae</taxon>
        <taxon>Salinimicrobium</taxon>
    </lineage>
</organism>
<feature type="transmembrane region" description="Helical" evidence="6">
    <location>
        <begin position="108"/>
        <end position="129"/>
    </location>
</feature>
<comment type="subcellular location">
    <subcellularLocation>
        <location evidence="1">Membrane</location>
        <topology evidence="1">Multi-pass membrane protein</topology>
    </subcellularLocation>
</comment>
<evidence type="ECO:0000256" key="5">
    <source>
        <dbReference type="ARBA" id="ARBA00023136"/>
    </source>
</evidence>
<dbReference type="PANTHER" id="PTHR10283:SF82">
    <property type="entry name" value="SOLUTE CARRIER FAMILY 13 MEMBER 2"/>
    <property type="match status" value="1"/>
</dbReference>
<dbReference type="PANTHER" id="PTHR10283">
    <property type="entry name" value="SOLUTE CARRIER FAMILY 13 MEMBER"/>
    <property type="match status" value="1"/>
</dbReference>
<feature type="transmembrane region" description="Helical" evidence="6">
    <location>
        <begin position="135"/>
        <end position="154"/>
    </location>
</feature>
<feature type="transmembrane region" description="Helical" evidence="6">
    <location>
        <begin position="272"/>
        <end position="294"/>
    </location>
</feature>
<proteinExistence type="predicted"/>
<keyword evidence="8" id="KW-1185">Reference proteome</keyword>
<feature type="transmembrane region" description="Helical" evidence="6">
    <location>
        <begin position="174"/>
        <end position="194"/>
    </location>
</feature>
<dbReference type="Proteomes" id="UP000703674">
    <property type="component" value="Unassembled WGS sequence"/>
</dbReference>
<evidence type="ECO:0000256" key="4">
    <source>
        <dbReference type="ARBA" id="ARBA00022989"/>
    </source>
</evidence>
<dbReference type="InterPro" id="IPR031312">
    <property type="entry name" value="Na/sul_symport_CS"/>
</dbReference>
<dbReference type="PROSITE" id="PS01271">
    <property type="entry name" value="NA_SULFATE"/>
    <property type="match status" value="1"/>
</dbReference>
<evidence type="ECO:0000256" key="3">
    <source>
        <dbReference type="ARBA" id="ARBA00022692"/>
    </source>
</evidence>
<sequence>MHLSLKTIAGFLGPVIFIGFQAIDHPPSMTVQAWHVLGITLWMALWWVTEAVPIAITALLPIVLFPLTGALSIGATTASYGDKFVFLYLGGFLLAIAIEKWNLHRRIALNIINLIGTDLKLIVLGFMVATAFLSMWISNTATSVMMLPIGAAIISQLQDDPETRRNENAIFGKALMLGIAYSASIGGIATLIGTPPNLVLAGMVQKLYQIEISFLQWLKIGLPISIFLLVVCWKYLTTFAFDLRNTVLPGGKAEIQKLLLSLGKTSKQEKRVLAVFILTALAWITRSFLLQPILPFLDDTIIAVTAGILLFLIPSGKNGNRLLVWEDTVKIPWGIIILFGGGMALAKGFEESALAVWIGEQLTALEHLPLILMVFILVAAVNFLTEVTSNLATTAMLLPILAPMAIAMNIHPYFLLVAATLAASCAFMLPVATPPNAVVFGSGHLEIKDMVRTGIWMNVFSILIITLVIYFLLPVLWEIQVDTLPHQFF</sequence>
<reference evidence="7 8" key="1">
    <citation type="submission" date="2020-03" db="EMBL/GenBank/DDBJ databases">
        <title>Salinimicrobium sp. nov, isolated from SCS.</title>
        <authorList>
            <person name="Cao W.R."/>
        </authorList>
    </citation>
    <scope>NUCLEOTIDE SEQUENCE [LARGE SCALE GENOMIC DNA]</scope>
    <source>
        <strain evidence="8">J15B91</strain>
    </source>
</reference>
<feature type="transmembrane region" description="Helical" evidence="6">
    <location>
        <begin position="56"/>
        <end position="78"/>
    </location>
</feature>
<keyword evidence="3 6" id="KW-0812">Transmembrane</keyword>
<evidence type="ECO:0000256" key="6">
    <source>
        <dbReference type="SAM" id="Phobius"/>
    </source>
</evidence>
<keyword evidence="5 6" id="KW-0472">Membrane</keyword>
<evidence type="ECO:0000256" key="1">
    <source>
        <dbReference type="ARBA" id="ARBA00004141"/>
    </source>
</evidence>
<gene>
    <name evidence="7" type="ORF">HC175_01205</name>
</gene>
<dbReference type="Pfam" id="PF00939">
    <property type="entry name" value="Na_sulph_symp"/>
    <property type="match status" value="1"/>
</dbReference>
<evidence type="ECO:0000313" key="7">
    <source>
        <dbReference type="EMBL" id="NJW51531.1"/>
    </source>
</evidence>
<name>A0ABX1CTB0_9FLAO</name>
<comment type="caution">
    <text evidence="7">The sequence shown here is derived from an EMBL/GenBank/DDBJ whole genome shotgun (WGS) entry which is preliminary data.</text>
</comment>
<feature type="transmembrane region" description="Helical" evidence="6">
    <location>
        <begin position="413"/>
        <end position="433"/>
    </location>
</feature>
<keyword evidence="4 6" id="KW-1133">Transmembrane helix</keyword>
<keyword evidence="2" id="KW-0813">Transport</keyword>
<dbReference type="NCBIfam" id="TIGR00785">
    <property type="entry name" value="dass"/>
    <property type="match status" value="1"/>
</dbReference>
<feature type="transmembrane region" description="Helical" evidence="6">
    <location>
        <begin position="84"/>
        <end position="101"/>
    </location>
</feature>
<feature type="transmembrane region" description="Helical" evidence="6">
    <location>
        <begin position="32"/>
        <end position="49"/>
    </location>
</feature>
<protein>
    <submittedName>
        <fullName evidence="7">DASS family sodium-coupled anion symporter</fullName>
    </submittedName>
</protein>